<name>K0RD31_THAOC</name>
<dbReference type="EMBL" id="AGNL01044157">
    <property type="protein sequence ID" value="EJK50149.1"/>
    <property type="molecule type" value="Genomic_DNA"/>
</dbReference>
<dbReference type="OrthoDB" id="341259at2759"/>
<dbReference type="Pfam" id="PF00023">
    <property type="entry name" value="Ank"/>
    <property type="match status" value="1"/>
</dbReference>
<keyword evidence="1" id="KW-0040">ANK repeat</keyword>
<dbReference type="PANTHER" id="PTHR24183:SF1">
    <property type="entry name" value="FIBRONECTIN TYPE 3 AND ANKYRIN REPEAT DOMAINS PROTEIN 1"/>
    <property type="match status" value="1"/>
</dbReference>
<feature type="region of interest" description="Disordered" evidence="2">
    <location>
        <begin position="1"/>
        <end position="33"/>
    </location>
</feature>
<dbReference type="PANTHER" id="PTHR24183">
    <property type="entry name" value="FIBRONECTIN TYPE 3 AND ANKYRIN REPEAT DOMAINS PROTEIN 1"/>
    <property type="match status" value="1"/>
</dbReference>
<dbReference type="InterPro" id="IPR002110">
    <property type="entry name" value="Ankyrin_rpt"/>
</dbReference>
<dbReference type="GO" id="GO:0005634">
    <property type="term" value="C:nucleus"/>
    <property type="evidence" value="ECO:0007669"/>
    <property type="project" value="TreeGrafter"/>
</dbReference>
<dbReference type="eggNOG" id="ENOG502RA2I">
    <property type="taxonomic scope" value="Eukaryota"/>
</dbReference>
<dbReference type="AlphaFoldDB" id="K0RD31"/>
<accession>K0RD31</accession>
<gene>
    <name evidence="3" type="ORF">THAOC_30912</name>
</gene>
<dbReference type="Proteomes" id="UP000266841">
    <property type="component" value="Unassembled WGS sequence"/>
</dbReference>
<evidence type="ECO:0000256" key="2">
    <source>
        <dbReference type="SAM" id="MobiDB-lite"/>
    </source>
</evidence>
<feature type="region of interest" description="Disordered" evidence="2">
    <location>
        <begin position="594"/>
        <end position="636"/>
    </location>
</feature>
<feature type="compositionally biased region" description="Basic residues" evidence="2">
    <location>
        <begin position="14"/>
        <end position="24"/>
    </location>
</feature>
<organism evidence="3 4">
    <name type="scientific">Thalassiosira oceanica</name>
    <name type="common">Marine diatom</name>
    <dbReference type="NCBI Taxonomy" id="159749"/>
    <lineage>
        <taxon>Eukaryota</taxon>
        <taxon>Sar</taxon>
        <taxon>Stramenopiles</taxon>
        <taxon>Ochrophyta</taxon>
        <taxon>Bacillariophyta</taxon>
        <taxon>Coscinodiscophyceae</taxon>
        <taxon>Thalassiosirophycidae</taxon>
        <taxon>Thalassiosirales</taxon>
        <taxon>Thalassiosiraceae</taxon>
        <taxon>Thalassiosira</taxon>
    </lineage>
</organism>
<comment type="caution">
    <text evidence="3">The sequence shown here is derived from an EMBL/GenBank/DDBJ whole genome shotgun (WGS) entry which is preliminary data.</text>
</comment>
<evidence type="ECO:0000256" key="1">
    <source>
        <dbReference type="PROSITE-ProRule" id="PRU00023"/>
    </source>
</evidence>
<sequence>MGHLHKLLTASPFRSKRPAPKTKAPKSAGENTMITRRTIERDFYIMSKKRDNPLKLRQKNEPEVPVPELKTSVLRSLHRCDERYMKLKQKRAERLYRRFTRLKNPDSSDDEEGDCSHALHELLERHVAVENARSLKRSARDLKSAKSPTTVKEMWALLSQGGNDIKCSRDGQVDLVSLEDAYEELDDTELSIGPTRGLLPRVCPGNTKVGKRGLWRLIEPHVDPDPMFPIWPSDIMHPPSLDVSQVTAHVHRVDLGPQKGSAVRVLCSLRLESPVLSPYCYAEDKGYVVPPFAKHEVLSGEVPFVELPCETLLRNPVVSRLDTLLPPTVVILDPAATERDWEDAPRDGDGNVHHLRHLEQFNSDGFRISTYADRAAVEYDGEISSRVYGISEKAALPNKPATAPLLTHTSRELVTDYLSRVRTASDFHYIAESSQEGTRSEPSLFVTFMSAYNPVHITRKSVSSYRDEKEYLRASKEAEQRKLEIALKMRAAEEMAEERLRRRIEQIEESVTRPADDGCATSVVVEEPVRAVEAIDRIPCDVEVPTSLSPLGKDECEGDDGNDLEQLASLLLGNDAFIKALSRKLGISEDEIRNVDGTEGGAEPNSDADVSAGGTRGGVDEGEQHGTPPPSETAMPLVPTVNINCMRFRDKTETSTSGDGWKRLPRQETISGDFSLTKRHVRSSENGPKIRDRRSHISVKLVDDVKYRADPSTFATETRSLFVADLSTERLRLARAYRERKSKAKERKSSSLLDEAQQQTLREIRSIPYMDGASLMDELEVAVPGDKDEPRISRPPGGIEEVDSETPLRPIDHAAKAILAVKNHNLKALEELLDTQNVPVDTRDLHGNTLFILACQQGSKRQAKFLLRRGANINAQNNSGTINKQLTVARFHGEAQNMGGARIGWLSDGSKYMMELGGARFGWLSDGTEEIGWNSVVPASSS</sequence>
<dbReference type="SUPFAM" id="SSF48403">
    <property type="entry name" value="Ankyrin repeat"/>
    <property type="match status" value="1"/>
</dbReference>
<dbReference type="SMART" id="SM00248">
    <property type="entry name" value="ANK"/>
    <property type="match status" value="1"/>
</dbReference>
<protein>
    <submittedName>
        <fullName evidence="3">Uncharacterized protein</fullName>
    </submittedName>
</protein>
<keyword evidence="4" id="KW-1185">Reference proteome</keyword>
<dbReference type="InterPro" id="IPR036770">
    <property type="entry name" value="Ankyrin_rpt-contain_sf"/>
</dbReference>
<evidence type="ECO:0000313" key="3">
    <source>
        <dbReference type="EMBL" id="EJK50149.1"/>
    </source>
</evidence>
<reference evidence="3 4" key="1">
    <citation type="journal article" date="2012" name="Genome Biol.">
        <title>Genome and low-iron response of an oceanic diatom adapted to chronic iron limitation.</title>
        <authorList>
            <person name="Lommer M."/>
            <person name="Specht M."/>
            <person name="Roy A.S."/>
            <person name="Kraemer L."/>
            <person name="Andreson R."/>
            <person name="Gutowska M.A."/>
            <person name="Wolf J."/>
            <person name="Bergner S.V."/>
            <person name="Schilhabel M.B."/>
            <person name="Klostermeier U.C."/>
            <person name="Beiko R.G."/>
            <person name="Rosenstiel P."/>
            <person name="Hippler M."/>
            <person name="Laroche J."/>
        </authorList>
    </citation>
    <scope>NUCLEOTIDE SEQUENCE [LARGE SCALE GENOMIC DNA]</scope>
    <source>
        <strain evidence="3 4">CCMP1005</strain>
    </source>
</reference>
<dbReference type="PROSITE" id="PS50088">
    <property type="entry name" value="ANK_REPEAT"/>
    <property type="match status" value="1"/>
</dbReference>
<dbReference type="Gene3D" id="1.25.40.20">
    <property type="entry name" value="Ankyrin repeat-containing domain"/>
    <property type="match status" value="1"/>
</dbReference>
<dbReference type="PROSITE" id="PS50297">
    <property type="entry name" value="ANK_REP_REGION"/>
    <property type="match status" value="1"/>
</dbReference>
<proteinExistence type="predicted"/>
<evidence type="ECO:0000313" key="4">
    <source>
        <dbReference type="Proteomes" id="UP000266841"/>
    </source>
</evidence>
<feature type="repeat" description="ANK" evidence="1">
    <location>
        <begin position="846"/>
        <end position="878"/>
    </location>
</feature>
<feature type="region of interest" description="Disordered" evidence="2">
    <location>
        <begin position="785"/>
        <end position="804"/>
    </location>
</feature>